<dbReference type="InterPro" id="IPR005123">
    <property type="entry name" value="Oxoglu/Fe-dep_dioxygenase_dom"/>
</dbReference>
<feature type="region of interest" description="Disordered" evidence="1">
    <location>
        <begin position="470"/>
        <end position="596"/>
    </location>
</feature>
<name>A0A4S2MRZ6_9PEZI</name>
<dbReference type="PANTHER" id="PTHR31212">
    <property type="entry name" value="ALPHA-KETOGLUTARATE-DEPENDENT DIOXYGENASE ALKB HOMOLOG 3"/>
    <property type="match status" value="1"/>
</dbReference>
<feature type="compositionally biased region" description="Polar residues" evidence="1">
    <location>
        <begin position="482"/>
        <end position="491"/>
    </location>
</feature>
<sequence length="619" mass="67506">MSPPTPKRRRIDDMALTKLSPSPETESSSTSDDTEISLAILLSLHPNLSLNAALEALLASKGNVEAASILIKSQSDSQTTSSLIMASTTSPHTLKRPSSTTHQTGLATFLHGPPRPAPKIRHPQKGETLHLYTPLSITAATPTTLIPTFLPSSLAITLLHELLTESTTFPPPRRFQLFDRAVVSPHTSCFFLRDSPTAENLESFFSYQARKLEARQFTPSMAEVTEIVEKLVNETLKPRKRWRANAALVNRYEGKEQSVGWHTDELTYLGPRAVIASVSLGCEREFRVRRAVAKQRRAEDNNGAEGVKGGESDRKSKKERDKGNPGEGQYSIHLQHNSLLIMHGGMQEAWKHCIPPARTLTPHLIAGDIRINITYRFYRPSLKPGTAPICNCNLPTTLRPKFPDSAASLLDGHADPQRYFWACAGAYVLNHDDEGDASGGDGGGGGDGSSGCGFFQYTEFDKDGELVTSTVAPRTSNPPDPNTSDTFTTPELNHDPERKLDQPDLPPKDGLTPDPYPRPHPLFRPPNTTSNDDDDGGSLGSSGTGSNALPPPLAPSHPGPEPELNQQVTDPLPPATPSHQEPAISSSMTRIQTRDAVMDALRRRRQQLHARRFRGSGSG</sequence>
<feature type="compositionally biased region" description="Basic and acidic residues" evidence="1">
    <location>
        <begin position="308"/>
        <end position="324"/>
    </location>
</feature>
<evidence type="ECO:0000256" key="1">
    <source>
        <dbReference type="SAM" id="MobiDB-lite"/>
    </source>
</evidence>
<dbReference type="InterPro" id="IPR037151">
    <property type="entry name" value="AlkB-like_sf"/>
</dbReference>
<dbReference type="PANTHER" id="PTHR31212:SF4">
    <property type="entry name" value="ALPHA-KETOGLUTARATE-DEPENDENT DIOXYGENASE ALKB HOMOLOG 3"/>
    <property type="match status" value="1"/>
</dbReference>
<dbReference type="SUPFAM" id="SSF51197">
    <property type="entry name" value="Clavaminate synthase-like"/>
    <property type="match status" value="1"/>
</dbReference>
<gene>
    <name evidence="3" type="ORF">EX30DRAFT_374097</name>
</gene>
<dbReference type="AlphaFoldDB" id="A0A4S2MRZ6"/>
<dbReference type="GO" id="GO:0051213">
    <property type="term" value="F:dioxygenase activity"/>
    <property type="evidence" value="ECO:0007669"/>
    <property type="project" value="InterPro"/>
</dbReference>
<dbReference type="STRING" id="341454.A0A4S2MRZ6"/>
<evidence type="ECO:0000313" key="4">
    <source>
        <dbReference type="Proteomes" id="UP000298138"/>
    </source>
</evidence>
<feature type="compositionally biased region" description="Low complexity" evidence="1">
    <location>
        <begin position="20"/>
        <end position="31"/>
    </location>
</feature>
<dbReference type="GO" id="GO:0006307">
    <property type="term" value="P:DNA alkylation repair"/>
    <property type="evidence" value="ECO:0007669"/>
    <property type="project" value="InterPro"/>
</dbReference>
<feature type="compositionally biased region" description="Basic and acidic residues" evidence="1">
    <location>
        <begin position="492"/>
        <end position="502"/>
    </location>
</feature>
<dbReference type="PROSITE" id="PS51471">
    <property type="entry name" value="FE2OG_OXY"/>
    <property type="match status" value="1"/>
</dbReference>
<accession>A0A4S2MRZ6</accession>
<evidence type="ECO:0000313" key="3">
    <source>
        <dbReference type="EMBL" id="TGZ78107.1"/>
    </source>
</evidence>
<dbReference type="OrthoDB" id="545910at2759"/>
<evidence type="ECO:0000259" key="2">
    <source>
        <dbReference type="PROSITE" id="PS51471"/>
    </source>
</evidence>
<feature type="domain" description="Fe2OG dioxygenase" evidence="2">
    <location>
        <begin position="243"/>
        <end position="379"/>
    </location>
</feature>
<proteinExistence type="predicted"/>
<feature type="region of interest" description="Disordered" evidence="1">
    <location>
        <begin position="1"/>
        <end position="32"/>
    </location>
</feature>
<dbReference type="Proteomes" id="UP000298138">
    <property type="component" value="Unassembled WGS sequence"/>
</dbReference>
<reference evidence="3 4" key="1">
    <citation type="submission" date="2019-04" db="EMBL/GenBank/DDBJ databases">
        <title>Comparative genomics and transcriptomics to analyze fruiting body development in filamentous ascomycetes.</title>
        <authorList>
            <consortium name="DOE Joint Genome Institute"/>
            <person name="Lutkenhaus R."/>
            <person name="Traeger S."/>
            <person name="Breuer J."/>
            <person name="Kuo A."/>
            <person name="Lipzen A."/>
            <person name="Pangilinan J."/>
            <person name="Dilworth D."/>
            <person name="Sandor L."/>
            <person name="Poggeler S."/>
            <person name="Barry K."/>
            <person name="Grigoriev I.V."/>
            <person name="Nowrousian M."/>
        </authorList>
    </citation>
    <scope>NUCLEOTIDE SEQUENCE [LARGE SCALE GENOMIC DNA]</scope>
    <source>
        <strain evidence="3 4">CBS 389.68</strain>
    </source>
</reference>
<feature type="compositionally biased region" description="Pro residues" evidence="1">
    <location>
        <begin position="514"/>
        <end position="524"/>
    </location>
</feature>
<dbReference type="InParanoid" id="A0A4S2MRZ6"/>
<dbReference type="InterPro" id="IPR027450">
    <property type="entry name" value="AlkB-like"/>
</dbReference>
<keyword evidence="4" id="KW-1185">Reference proteome</keyword>
<dbReference type="EMBL" id="ML220145">
    <property type="protein sequence ID" value="TGZ78107.1"/>
    <property type="molecule type" value="Genomic_DNA"/>
</dbReference>
<feature type="region of interest" description="Disordered" evidence="1">
    <location>
        <begin position="292"/>
        <end position="330"/>
    </location>
</feature>
<dbReference type="Pfam" id="PF13532">
    <property type="entry name" value="2OG-FeII_Oxy_2"/>
    <property type="match status" value="1"/>
</dbReference>
<dbReference type="InterPro" id="IPR032854">
    <property type="entry name" value="ALKBH3"/>
</dbReference>
<protein>
    <recommendedName>
        <fullName evidence="2">Fe2OG dioxygenase domain-containing protein</fullName>
    </recommendedName>
</protein>
<feature type="compositionally biased region" description="Polar residues" evidence="1">
    <location>
        <begin position="577"/>
        <end position="591"/>
    </location>
</feature>
<dbReference type="Gene3D" id="2.60.120.590">
    <property type="entry name" value="Alpha-ketoglutarate-dependent dioxygenase AlkB-like"/>
    <property type="match status" value="1"/>
</dbReference>
<feature type="compositionally biased region" description="Pro residues" evidence="1">
    <location>
        <begin position="549"/>
        <end position="561"/>
    </location>
</feature>
<organism evidence="3 4">
    <name type="scientific">Ascodesmis nigricans</name>
    <dbReference type="NCBI Taxonomy" id="341454"/>
    <lineage>
        <taxon>Eukaryota</taxon>
        <taxon>Fungi</taxon>
        <taxon>Dikarya</taxon>
        <taxon>Ascomycota</taxon>
        <taxon>Pezizomycotina</taxon>
        <taxon>Pezizomycetes</taxon>
        <taxon>Pezizales</taxon>
        <taxon>Ascodesmidaceae</taxon>
        <taxon>Ascodesmis</taxon>
    </lineage>
</organism>